<dbReference type="NCBIfam" id="TIGR01003">
    <property type="entry name" value="PTS_HPr_family"/>
    <property type="match status" value="1"/>
</dbReference>
<keyword evidence="2" id="KW-0963">Cytoplasm</keyword>
<dbReference type="Gene3D" id="3.30.1340.10">
    <property type="entry name" value="HPr-like"/>
    <property type="match status" value="1"/>
</dbReference>
<comment type="caution">
    <text evidence="5">The sequence shown here is derived from an EMBL/GenBank/DDBJ whole genome shotgun (WGS) entry which is preliminary data.</text>
</comment>
<dbReference type="Proteomes" id="UP000647235">
    <property type="component" value="Unassembled WGS sequence"/>
</dbReference>
<evidence type="ECO:0000256" key="3">
    <source>
        <dbReference type="ARBA" id="ARBA00022683"/>
    </source>
</evidence>
<dbReference type="Pfam" id="PF00381">
    <property type="entry name" value="PTS-HPr"/>
    <property type="match status" value="1"/>
</dbReference>
<evidence type="ECO:0000313" key="5">
    <source>
        <dbReference type="EMBL" id="MBC5665377.1"/>
    </source>
</evidence>
<evidence type="ECO:0000256" key="2">
    <source>
        <dbReference type="ARBA" id="ARBA00022490"/>
    </source>
</evidence>
<dbReference type="PROSITE" id="PS51350">
    <property type="entry name" value="PTS_HPR_DOM"/>
    <property type="match status" value="1"/>
</dbReference>
<accession>A0ABR7EVJ8</accession>
<dbReference type="SUPFAM" id="SSF55594">
    <property type="entry name" value="HPr-like"/>
    <property type="match status" value="1"/>
</dbReference>
<keyword evidence="3" id="KW-0598">Phosphotransferase system</keyword>
<evidence type="ECO:0000256" key="1">
    <source>
        <dbReference type="ARBA" id="ARBA00004496"/>
    </source>
</evidence>
<protein>
    <submittedName>
        <fullName evidence="5">HPr family phosphocarrier protein</fullName>
    </submittedName>
</protein>
<dbReference type="InterPro" id="IPR035895">
    <property type="entry name" value="HPr-like_sf"/>
</dbReference>
<dbReference type="EMBL" id="JACOOY010000010">
    <property type="protein sequence ID" value="MBC5665377.1"/>
    <property type="molecule type" value="Genomic_DNA"/>
</dbReference>
<comment type="subcellular location">
    <subcellularLocation>
        <location evidence="1">Cytoplasm</location>
    </subcellularLocation>
</comment>
<dbReference type="PANTHER" id="PTHR33705:SF2">
    <property type="entry name" value="PHOSPHOCARRIER PROTEIN NPR"/>
    <property type="match status" value="1"/>
</dbReference>
<dbReference type="InterPro" id="IPR050399">
    <property type="entry name" value="HPr"/>
</dbReference>
<keyword evidence="6" id="KW-1185">Reference proteome</keyword>
<organism evidence="5 6">
    <name type="scientific">Dorea hominis</name>
    <dbReference type="NCBI Taxonomy" id="2763040"/>
    <lineage>
        <taxon>Bacteria</taxon>
        <taxon>Bacillati</taxon>
        <taxon>Bacillota</taxon>
        <taxon>Clostridia</taxon>
        <taxon>Lachnospirales</taxon>
        <taxon>Lachnospiraceae</taxon>
        <taxon>Dorea</taxon>
    </lineage>
</organism>
<dbReference type="CDD" id="cd00367">
    <property type="entry name" value="PTS-HPr_like"/>
    <property type="match status" value="1"/>
</dbReference>
<gene>
    <name evidence="5" type="ORF">H8S07_08805</name>
</gene>
<dbReference type="RefSeq" id="WP_021860209.1">
    <property type="nucleotide sequence ID" value="NZ_JACOOY010000010.1"/>
</dbReference>
<proteinExistence type="predicted"/>
<reference evidence="5 6" key="1">
    <citation type="submission" date="2020-08" db="EMBL/GenBank/DDBJ databases">
        <title>Genome public.</title>
        <authorList>
            <person name="Liu C."/>
            <person name="Sun Q."/>
        </authorList>
    </citation>
    <scope>NUCLEOTIDE SEQUENCE [LARGE SCALE GENOMIC DNA]</scope>
    <source>
        <strain evidence="5 6">NSJ-36</strain>
    </source>
</reference>
<name>A0ABR7EVJ8_9FIRM</name>
<dbReference type="InterPro" id="IPR000032">
    <property type="entry name" value="HPr-like"/>
</dbReference>
<dbReference type="PANTHER" id="PTHR33705">
    <property type="entry name" value="PHOSPHOCARRIER PROTEIN HPR"/>
    <property type="match status" value="1"/>
</dbReference>
<evidence type="ECO:0000259" key="4">
    <source>
        <dbReference type="PROSITE" id="PS51350"/>
    </source>
</evidence>
<sequence>MKEFMYTVKDEQGIHARPAGMLAKEAKKYESKITIYKDEKSAEVTRLMALMALGIKCGQEVRVTAEGPDEEAAADGIKAFLEANL</sequence>
<evidence type="ECO:0000313" key="6">
    <source>
        <dbReference type="Proteomes" id="UP000647235"/>
    </source>
</evidence>
<feature type="domain" description="HPr" evidence="4">
    <location>
        <begin position="1"/>
        <end position="85"/>
    </location>
</feature>
<dbReference type="PRINTS" id="PR00107">
    <property type="entry name" value="PHOSPHOCPHPR"/>
</dbReference>